<sequence>MARRVTGDRQLARLLTKLAAQTEPICVESLQAWADDVQDAAKRRVPVLTGALRDAIERRI</sequence>
<dbReference type="InterPro" id="IPR010064">
    <property type="entry name" value="HK97-gp10_tail"/>
</dbReference>
<reference evidence="2" key="1">
    <citation type="journal article" date="2019" name="Int. J. Syst. Evol. Microbiol.">
        <title>The Global Catalogue of Microorganisms (GCM) 10K type strain sequencing project: providing services to taxonomists for standard genome sequencing and annotation.</title>
        <authorList>
            <consortium name="The Broad Institute Genomics Platform"/>
            <consortium name="The Broad Institute Genome Sequencing Center for Infectious Disease"/>
            <person name="Wu L."/>
            <person name="Ma J."/>
        </authorList>
    </citation>
    <scope>NUCLEOTIDE SEQUENCE [LARGE SCALE GENOMIC DNA]</scope>
    <source>
        <strain evidence="2">CCM 8391</strain>
    </source>
</reference>
<accession>A0ABW1J8M6</accession>
<gene>
    <name evidence="1" type="ORF">ACFQE5_23135</name>
</gene>
<dbReference type="Pfam" id="PF04883">
    <property type="entry name" value="HK97-gp10_like"/>
    <property type="match status" value="1"/>
</dbReference>
<evidence type="ECO:0000313" key="2">
    <source>
        <dbReference type="Proteomes" id="UP001596302"/>
    </source>
</evidence>
<evidence type="ECO:0000313" key="1">
    <source>
        <dbReference type="EMBL" id="MFC5997111.1"/>
    </source>
</evidence>
<proteinExistence type="predicted"/>
<protein>
    <submittedName>
        <fullName evidence="1">HK97 gp10 family phage protein</fullName>
    </submittedName>
</protein>
<organism evidence="1 2">
    <name type="scientific">Pseudonocardia hispaniensis</name>
    <dbReference type="NCBI Taxonomy" id="904933"/>
    <lineage>
        <taxon>Bacteria</taxon>
        <taxon>Bacillati</taxon>
        <taxon>Actinomycetota</taxon>
        <taxon>Actinomycetes</taxon>
        <taxon>Pseudonocardiales</taxon>
        <taxon>Pseudonocardiaceae</taxon>
        <taxon>Pseudonocardia</taxon>
    </lineage>
</organism>
<dbReference type="RefSeq" id="WP_379588042.1">
    <property type="nucleotide sequence ID" value="NZ_JBHSQW010000044.1"/>
</dbReference>
<dbReference type="Proteomes" id="UP001596302">
    <property type="component" value="Unassembled WGS sequence"/>
</dbReference>
<keyword evidence="2" id="KW-1185">Reference proteome</keyword>
<name>A0ABW1J8M6_9PSEU</name>
<comment type="caution">
    <text evidence="1">The sequence shown here is derived from an EMBL/GenBank/DDBJ whole genome shotgun (WGS) entry which is preliminary data.</text>
</comment>
<dbReference type="EMBL" id="JBHSQW010000044">
    <property type="protein sequence ID" value="MFC5997111.1"/>
    <property type="molecule type" value="Genomic_DNA"/>
</dbReference>